<dbReference type="RefSeq" id="WP_125967262.1">
    <property type="nucleotide sequence ID" value="NZ_RXFQ01000054.1"/>
</dbReference>
<evidence type="ECO:0000313" key="2">
    <source>
        <dbReference type="Proteomes" id="UP000271137"/>
    </source>
</evidence>
<accession>A0ABX9ZWT8</accession>
<proteinExistence type="predicted"/>
<keyword evidence="2" id="KW-1185">Reference proteome</keyword>
<reference evidence="1 2" key="1">
    <citation type="submission" date="2018-12" db="EMBL/GenBank/DDBJ databases">
        <title>The genome sequences of strain 502.</title>
        <authorList>
            <person name="Gao J."/>
            <person name="Sun J."/>
        </authorList>
    </citation>
    <scope>NUCLEOTIDE SEQUENCE [LARGE SCALE GENOMIC DNA]</scope>
    <source>
        <strain evidence="1 2">502</strain>
    </source>
</reference>
<comment type="caution">
    <text evidence="1">The sequence shown here is derived from an EMBL/GenBank/DDBJ whole genome shotgun (WGS) entry which is preliminary data.</text>
</comment>
<gene>
    <name evidence="1" type="ORF">EJO66_32250</name>
</gene>
<evidence type="ECO:0008006" key="3">
    <source>
        <dbReference type="Google" id="ProtNLM"/>
    </source>
</evidence>
<name>A0ABX9ZWT8_9BURK</name>
<dbReference type="EMBL" id="RXFQ01000054">
    <property type="protein sequence ID" value="RSZ24067.1"/>
    <property type="molecule type" value="Genomic_DNA"/>
</dbReference>
<evidence type="ECO:0000313" key="1">
    <source>
        <dbReference type="EMBL" id="RSZ24067.1"/>
    </source>
</evidence>
<protein>
    <recommendedName>
        <fullName evidence="3">Fungal-type protein kinase domain-containing protein</fullName>
    </recommendedName>
</protein>
<organism evidence="1 2">
    <name type="scientific">Variovorax beijingensis</name>
    <dbReference type="NCBI Taxonomy" id="2496117"/>
    <lineage>
        <taxon>Bacteria</taxon>
        <taxon>Pseudomonadati</taxon>
        <taxon>Pseudomonadota</taxon>
        <taxon>Betaproteobacteria</taxon>
        <taxon>Burkholderiales</taxon>
        <taxon>Comamonadaceae</taxon>
        <taxon>Variovorax</taxon>
    </lineage>
</organism>
<sequence length="232" mass="25807">MGNPTNDIFWESAGEAEIKLRPPTRIPLSQTVITEAVRSLMHGVMAMYATFEERTRVYEKLAEVSIFDGTTGATFYGVYLASEGPPTYCIRCGKWNGTTRSLEAVLADFSARTLFFEASSLGGRQSTILGLDAAEVDEGDFAIVPASQRTQSNSTVHYLLLDRAKRTQRSYRRGWAKNERVEALFDELGAIFAHLQSSSNKTPVPSEVEIKYSADCDRVLREATCDQLRDIT</sequence>
<dbReference type="Proteomes" id="UP000271137">
    <property type="component" value="Unassembled WGS sequence"/>
</dbReference>